<evidence type="ECO:0000256" key="1">
    <source>
        <dbReference type="SAM" id="Phobius"/>
    </source>
</evidence>
<feature type="transmembrane region" description="Helical" evidence="1">
    <location>
        <begin position="7"/>
        <end position="24"/>
    </location>
</feature>
<keyword evidence="3" id="KW-1185">Reference proteome</keyword>
<keyword evidence="1" id="KW-0472">Membrane</keyword>
<sequence length="192" mass="22190">MKSLIKNFSLPLLISFAVIIFINYKQQNVMQNKLPTIVKDTIWLTKDSLMNCNLYDYEYHKWIKLTNGKYEILNFDPENYLVIVTDLKDNFIYVDLNKDGVKDALGFTYTTYGGSGYFVNMQAFLNENGSAKHVASALLGDRILIDSVIIVQDKINLYLVVQGPNDGMCCPSQKVKWQYIFINNRFLKINKE</sequence>
<proteinExistence type="predicted"/>
<dbReference type="EMBL" id="JARGDL010000014">
    <property type="protein sequence ID" value="MDF1612512.1"/>
    <property type="molecule type" value="Genomic_DNA"/>
</dbReference>
<reference evidence="2" key="1">
    <citation type="submission" date="2023-03" db="EMBL/GenBank/DDBJ databases">
        <title>Stygiobacter electus gen. nov., sp. nov., facultatively anaerobic thermotolerant bacterium of the class Ignavibacteria from a well of Yessentuki mineral water deposit.</title>
        <authorList>
            <person name="Podosokorskaya O.A."/>
            <person name="Elcheninov A.G."/>
            <person name="Petrova N.F."/>
            <person name="Zavarzina D.G."/>
            <person name="Kublanov I.V."/>
            <person name="Merkel A.Y."/>
        </authorList>
    </citation>
    <scope>NUCLEOTIDE SEQUENCE</scope>
    <source>
        <strain evidence="2">09-Me</strain>
    </source>
</reference>
<comment type="caution">
    <text evidence="2">The sequence shown here is derived from an EMBL/GenBank/DDBJ whole genome shotgun (WGS) entry which is preliminary data.</text>
</comment>
<accession>A0AAE3TEL8</accession>
<protein>
    <submittedName>
        <fullName evidence="2">Uncharacterized protein</fullName>
    </submittedName>
</protein>
<name>A0AAE3TEL8_9BACT</name>
<dbReference type="RefSeq" id="WP_321536283.1">
    <property type="nucleotide sequence ID" value="NZ_JARGDL010000014.1"/>
</dbReference>
<gene>
    <name evidence="2" type="ORF">P0M35_10140</name>
</gene>
<dbReference type="AlphaFoldDB" id="A0AAE3TEL8"/>
<dbReference type="Proteomes" id="UP001221302">
    <property type="component" value="Unassembled WGS sequence"/>
</dbReference>
<evidence type="ECO:0000313" key="2">
    <source>
        <dbReference type="EMBL" id="MDF1612512.1"/>
    </source>
</evidence>
<evidence type="ECO:0000313" key="3">
    <source>
        <dbReference type="Proteomes" id="UP001221302"/>
    </source>
</evidence>
<keyword evidence="1" id="KW-1133">Transmembrane helix</keyword>
<keyword evidence="1" id="KW-0812">Transmembrane</keyword>
<organism evidence="2 3">
    <name type="scientific">Stygiobacter electus</name>
    <dbReference type="NCBI Taxonomy" id="3032292"/>
    <lineage>
        <taxon>Bacteria</taxon>
        <taxon>Pseudomonadati</taxon>
        <taxon>Ignavibacteriota</taxon>
        <taxon>Ignavibacteria</taxon>
        <taxon>Ignavibacteriales</taxon>
        <taxon>Melioribacteraceae</taxon>
        <taxon>Stygiobacter</taxon>
    </lineage>
</organism>